<comment type="caution">
    <text evidence="1">The sequence shown here is derived from an EMBL/GenBank/DDBJ whole genome shotgun (WGS) entry which is preliminary data.</text>
</comment>
<dbReference type="Proteomes" id="UP000814140">
    <property type="component" value="Unassembled WGS sequence"/>
</dbReference>
<accession>A0ACB8T3S7</accession>
<proteinExistence type="predicted"/>
<protein>
    <submittedName>
        <fullName evidence="1">Uncharacterized protein</fullName>
    </submittedName>
</protein>
<reference evidence="1" key="1">
    <citation type="submission" date="2021-03" db="EMBL/GenBank/DDBJ databases">
        <authorList>
            <consortium name="DOE Joint Genome Institute"/>
            <person name="Ahrendt S."/>
            <person name="Looney B.P."/>
            <person name="Miyauchi S."/>
            <person name="Morin E."/>
            <person name="Drula E."/>
            <person name="Courty P.E."/>
            <person name="Chicoki N."/>
            <person name="Fauchery L."/>
            <person name="Kohler A."/>
            <person name="Kuo A."/>
            <person name="Labutti K."/>
            <person name="Pangilinan J."/>
            <person name="Lipzen A."/>
            <person name="Riley R."/>
            <person name="Andreopoulos W."/>
            <person name="He G."/>
            <person name="Johnson J."/>
            <person name="Barry K.W."/>
            <person name="Grigoriev I.V."/>
            <person name="Nagy L."/>
            <person name="Hibbett D."/>
            <person name="Henrissat B."/>
            <person name="Matheny P.B."/>
            <person name="Labbe J."/>
            <person name="Martin F."/>
        </authorList>
    </citation>
    <scope>NUCLEOTIDE SEQUENCE</scope>
    <source>
        <strain evidence="1">HHB10654</strain>
    </source>
</reference>
<dbReference type="EMBL" id="MU277206">
    <property type="protein sequence ID" value="KAI0062801.1"/>
    <property type="molecule type" value="Genomic_DNA"/>
</dbReference>
<keyword evidence="2" id="KW-1185">Reference proteome</keyword>
<evidence type="ECO:0000313" key="2">
    <source>
        <dbReference type="Proteomes" id="UP000814140"/>
    </source>
</evidence>
<gene>
    <name evidence="1" type="ORF">BV25DRAFT_1825347</name>
</gene>
<reference evidence="1" key="2">
    <citation type="journal article" date="2022" name="New Phytol.">
        <title>Evolutionary transition to the ectomycorrhizal habit in the genomes of a hyperdiverse lineage of mushroom-forming fungi.</title>
        <authorList>
            <person name="Looney B."/>
            <person name="Miyauchi S."/>
            <person name="Morin E."/>
            <person name="Drula E."/>
            <person name="Courty P.E."/>
            <person name="Kohler A."/>
            <person name="Kuo A."/>
            <person name="LaButti K."/>
            <person name="Pangilinan J."/>
            <person name="Lipzen A."/>
            <person name="Riley R."/>
            <person name="Andreopoulos W."/>
            <person name="He G."/>
            <person name="Johnson J."/>
            <person name="Nolan M."/>
            <person name="Tritt A."/>
            <person name="Barry K.W."/>
            <person name="Grigoriev I.V."/>
            <person name="Nagy L.G."/>
            <person name="Hibbett D."/>
            <person name="Henrissat B."/>
            <person name="Matheny P.B."/>
            <person name="Labbe J."/>
            <person name="Martin F.M."/>
        </authorList>
    </citation>
    <scope>NUCLEOTIDE SEQUENCE</scope>
    <source>
        <strain evidence="1">HHB10654</strain>
    </source>
</reference>
<sequence>MLHIPVTTNRESAAKFALDVVLTPQADKIQAVHDFVKSGPSFVDTEPDTLHWFGFKTADKPDGTPGVFGVFDTFPHEAGRGAHVGGALATALFANAETLLSGPPQIAPVVLLGHKATAGVGPTVGVRMTFSAKAETAEQVRALANEREAEVRNEPNVPYWYKFQKDATAFGIVALFRSEEERSSHMGSPATLRIRAKVEGWLDGPVDVSLFDVIAWKTS</sequence>
<evidence type="ECO:0000313" key="1">
    <source>
        <dbReference type="EMBL" id="KAI0062801.1"/>
    </source>
</evidence>
<organism evidence="1 2">
    <name type="scientific">Artomyces pyxidatus</name>
    <dbReference type="NCBI Taxonomy" id="48021"/>
    <lineage>
        <taxon>Eukaryota</taxon>
        <taxon>Fungi</taxon>
        <taxon>Dikarya</taxon>
        <taxon>Basidiomycota</taxon>
        <taxon>Agaricomycotina</taxon>
        <taxon>Agaricomycetes</taxon>
        <taxon>Russulales</taxon>
        <taxon>Auriscalpiaceae</taxon>
        <taxon>Artomyces</taxon>
    </lineage>
</organism>
<name>A0ACB8T3S7_9AGAM</name>